<feature type="domain" description="C2H2-type" evidence="9">
    <location>
        <begin position="54"/>
        <end position="81"/>
    </location>
</feature>
<dbReference type="PANTHER" id="PTHR47660">
    <property type="entry name" value="TRANSCRIPTION FACTOR WITH C2H2 AND ZN(2)-CYS(6) DNA BINDING DOMAIN (EUROFUNG)-RELATED-RELATED"/>
    <property type="match status" value="1"/>
</dbReference>
<feature type="region of interest" description="Disordered" evidence="7">
    <location>
        <begin position="132"/>
        <end position="168"/>
    </location>
</feature>
<sequence length="345" mass="38731">MGQQEPRAAKRRRVAAADDLHAVFRCEHPGCASAYRRKEHLNRHAQQHTKEPRYACNYCSRKFFRRDILRRHLELHDEDIELTRSRTSKACDVCRSRKTRCDGNTPCRTCAEKDLSCTYGQGGGNLHLHRRAAAPAEPPVPPPPLQTQDSIRSSSSGSATPTPTHPYFLIDNTAADQQPIPPALLPQQTEQLDQPLLDVDDPAMADLPDLSYATQHHFDLDASMLIPSDFSLDGDGHAWANFPNLASIRRHIDTFWRVFHPKWLFLHKASFRAEREPPFLLLSMVTASLWVGGGDDDDGDDIGGGGGGQAARIVALDLHRRLMVMLYQQRVRYLLPSPPFVPPSL</sequence>
<feature type="compositionally biased region" description="Pro residues" evidence="7">
    <location>
        <begin position="136"/>
        <end position="145"/>
    </location>
</feature>
<dbReference type="SUPFAM" id="SSF57667">
    <property type="entry name" value="beta-beta-alpha zinc fingers"/>
    <property type="match status" value="1"/>
</dbReference>
<evidence type="ECO:0000256" key="3">
    <source>
        <dbReference type="ARBA" id="ARBA00023015"/>
    </source>
</evidence>
<feature type="domain" description="C2H2-type" evidence="9">
    <location>
        <begin position="24"/>
        <end position="53"/>
    </location>
</feature>
<evidence type="ECO:0000313" key="11">
    <source>
        <dbReference type="Proteomes" id="UP000190776"/>
    </source>
</evidence>
<accession>A0A1S8BKZ6</accession>
<feature type="domain" description="Zn(2)-C6 fungal-type" evidence="8">
    <location>
        <begin position="90"/>
        <end position="119"/>
    </location>
</feature>
<dbReference type="EMBL" id="MSZU01000075">
    <property type="protein sequence ID" value="OMP88220.1"/>
    <property type="molecule type" value="Genomic_DNA"/>
</dbReference>
<dbReference type="InterPro" id="IPR036236">
    <property type="entry name" value="Znf_C2H2_sf"/>
</dbReference>
<dbReference type="OrthoDB" id="10261408at2759"/>
<dbReference type="CDD" id="cd00067">
    <property type="entry name" value="GAL4"/>
    <property type="match status" value="1"/>
</dbReference>
<protein>
    <submittedName>
        <fullName evidence="10">Krueppel-like factor 17</fullName>
    </submittedName>
</protein>
<dbReference type="InterPro" id="IPR013087">
    <property type="entry name" value="Znf_C2H2_type"/>
</dbReference>
<dbReference type="GO" id="GO:0008270">
    <property type="term" value="F:zinc ion binding"/>
    <property type="evidence" value="ECO:0007669"/>
    <property type="project" value="UniProtKB-KW"/>
</dbReference>
<evidence type="ECO:0000256" key="1">
    <source>
        <dbReference type="ARBA" id="ARBA00022723"/>
    </source>
</evidence>
<dbReference type="PROSITE" id="PS00028">
    <property type="entry name" value="ZINC_FINGER_C2H2_1"/>
    <property type="match status" value="2"/>
</dbReference>
<keyword evidence="4" id="KW-0804">Transcription</keyword>
<dbReference type="PROSITE" id="PS50157">
    <property type="entry name" value="ZINC_FINGER_C2H2_2"/>
    <property type="match status" value="2"/>
</dbReference>
<dbReference type="STRING" id="420778.A0A1S8BKZ6"/>
<reference evidence="10 11" key="1">
    <citation type="submission" date="2017-01" db="EMBL/GenBank/DDBJ databases">
        <title>Draft genome sequence of Diplodia seriata F98.1, a fungal species involved in grapevine trunk diseases.</title>
        <authorList>
            <person name="Robert-Siegwald G."/>
            <person name="Vallet J."/>
            <person name="Abou-Mansour E."/>
            <person name="Xu J."/>
            <person name="Rey P."/>
            <person name="Bertsch C."/>
            <person name="Rego C."/>
            <person name="Larignon P."/>
            <person name="Fontaine F."/>
            <person name="Lebrun M.-H."/>
        </authorList>
    </citation>
    <scope>NUCLEOTIDE SEQUENCE [LARGE SCALE GENOMIC DNA]</scope>
    <source>
        <strain evidence="10 11">F98.1</strain>
    </source>
</reference>
<keyword evidence="5" id="KW-0539">Nucleus</keyword>
<dbReference type="Pfam" id="PF00172">
    <property type="entry name" value="Zn_clus"/>
    <property type="match status" value="1"/>
</dbReference>
<proteinExistence type="predicted"/>
<dbReference type="AlphaFoldDB" id="A0A1S8BKZ6"/>
<evidence type="ECO:0000256" key="2">
    <source>
        <dbReference type="ARBA" id="ARBA00022833"/>
    </source>
</evidence>
<dbReference type="SUPFAM" id="SSF57701">
    <property type="entry name" value="Zn2/Cys6 DNA-binding domain"/>
    <property type="match status" value="1"/>
</dbReference>
<dbReference type="PROSITE" id="PS00463">
    <property type="entry name" value="ZN2_CY6_FUNGAL_1"/>
    <property type="match status" value="1"/>
</dbReference>
<dbReference type="PROSITE" id="PS50048">
    <property type="entry name" value="ZN2_CY6_FUNGAL_2"/>
    <property type="match status" value="1"/>
</dbReference>
<dbReference type="SMART" id="SM00355">
    <property type="entry name" value="ZnF_C2H2"/>
    <property type="match status" value="2"/>
</dbReference>
<evidence type="ECO:0000259" key="8">
    <source>
        <dbReference type="PROSITE" id="PS50048"/>
    </source>
</evidence>
<dbReference type="PANTHER" id="PTHR47660:SF2">
    <property type="entry name" value="TRANSCRIPTION FACTOR WITH C2H2 AND ZN(2)-CYS(6) DNA BINDING DOMAIN (EUROFUNG)"/>
    <property type="match status" value="1"/>
</dbReference>
<dbReference type="GO" id="GO:0000981">
    <property type="term" value="F:DNA-binding transcription factor activity, RNA polymerase II-specific"/>
    <property type="evidence" value="ECO:0007669"/>
    <property type="project" value="InterPro"/>
</dbReference>
<organism evidence="10 11">
    <name type="scientific">Diplodia seriata</name>
    <dbReference type="NCBI Taxonomy" id="420778"/>
    <lineage>
        <taxon>Eukaryota</taxon>
        <taxon>Fungi</taxon>
        <taxon>Dikarya</taxon>
        <taxon>Ascomycota</taxon>
        <taxon>Pezizomycotina</taxon>
        <taxon>Dothideomycetes</taxon>
        <taxon>Dothideomycetes incertae sedis</taxon>
        <taxon>Botryosphaeriales</taxon>
        <taxon>Botryosphaeriaceae</taxon>
        <taxon>Diplodia</taxon>
    </lineage>
</organism>
<evidence type="ECO:0000256" key="5">
    <source>
        <dbReference type="ARBA" id="ARBA00023242"/>
    </source>
</evidence>
<dbReference type="Gene3D" id="3.30.160.60">
    <property type="entry name" value="Classic Zinc Finger"/>
    <property type="match status" value="2"/>
</dbReference>
<evidence type="ECO:0000259" key="9">
    <source>
        <dbReference type="PROSITE" id="PS50157"/>
    </source>
</evidence>
<dbReference type="InterPro" id="IPR001138">
    <property type="entry name" value="Zn2Cys6_DnaBD"/>
</dbReference>
<name>A0A1S8BKZ6_9PEZI</name>
<gene>
    <name evidence="10" type="ORF">BK809_0002977</name>
</gene>
<keyword evidence="1" id="KW-0479">Metal-binding</keyword>
<keyword evidence="2" id="KW-0862">Zinc</keyword>
<dbReference type="Gene3D" id="4.10.240.10">
    <property type="entry name" value="Zn(2)-C6 fungal-type DNA-binding domain"/>
    <property type="match status" value="1"/>
</dbReference>
<keyword evidence="6" id="KW-0863">Zinc-finger</keyword>
<evidence type="ECO:0000313" key="10">
    <source>
        <dbReference type="EMBL" id="OMP88220.1"/>
    </source>
</evidence>
<comment type="caution">
    <text evidence="10">The sequence shown here is derived from an EMBL/GenBank/DDBJ whole genome shotgun (WGS) entry which is preliminary data.</text>
</comment>
<keyword evidence="3" id="KW-0805">Transcription regulation</keyword>
<dbReference type="InterPro" id="IPR036864">
    <property type="entry name" value="Zn2-C6_fun-type_DNA-bd_sf"/>
</dbReference>
<evidence type="ECO:0000256" key="4">
    <source>
        <dbReference type="ARBA" id="ARBA00023163"/>
    </source>
</evidence>
<evidence type="ECO:0000256" key="6">
    <source>
        <dbReference type="PROSITE-ProRule" id="PRU00042"/>
    </source>
</evidence>
<dbReference type="SMART" id="SM00066">
    <property type="entry name" value="GAL4"/>
    <property type="match status" value="1"/>
</dbReference>
<evidence type="ECO:0000256" key="7">
    <source>
        <dbReference type="SAM" id="MobiDB-lite"/>
    </source>
</evidence>
<dbReference type="Proteomes" id="UP000190776">
    <property type="component" value="Unassembled WGS sequence"/>
</dbReference>